<name>A0A6C0IF35_9ZZZZ</name>
<feature type="transmembrane region" description="Helical" evidence="1">
    <location>
        <begin position="6"/>
        <end position="25"/>
    </location>
</feature>
<reference evidence="2" key="1">
    <citation type="journal article" date="2020" name="Nature">
        <title>Giant virus diversity and host interactions through global metagenomics.</title>
        <authorList>
            <person name="Schulz F."/>
            <person name="Roux S."/>
            <person name="Paez-Espino D."/>
            <person name="Jungbluth S."/>
            <person name="Walsh D.A."/>
            <person name="Denef V.J."/>
            <person name="McMahon K.D."/>
            <person name="Konstantinidis K.T."/>
            <person name="Eloe-Fadrosh E.A."/>
            <person name="Kyrpides N.C."/>
            <person name="Woyke T."/>
        </authorList>
    </citation>
    <scope>NUCLEOTIDE SEQUENCE</scope>
    <source>
        <strain evidence="2">GVMAG-M-3300023184-86</strain>
    </source>
</reference>
<keyword evidence="1" id="KW-0472">Membrane</keyword>
<accession>A0A6C0IF35</accession>
<proteinExistence type="predicted"/>
<organism evidence="2">
    <name type="scientific">viral metagenome</name>
    <dbReference type="NCBI Taxonomy" id="1070528"/>
    <lineage>
        <taxon>unclassified sequences</taxon>
        <taxon>metagenomes</taxon>
        <taxon>organismal metagenomes</taxon>
    </lineage>
</organism>
<feature type="transmembrane region" description="Helical" evidence="1">
    <location>
        <begin position="64"/>
        <end position="82"/>
    </location>
</feature>
<evidence type="ECO:0000256" key="1">
    <source>
        <dbReference type="SAM" id="Phobius"/>
    </source>
</evidence>
<sequence length="85" mass="9582">MLDLYGYGPLIKAISFAFLCYSVVFTNSKVPIMFFVLYGIGSLAFLTHLFAIKESKTSPVDAGIYEQYFNIVLSLITILFILKNK</sequence>
<dbReference type="EMBL" id="MN740169">
    <property type="protein sequence ID" value="QHT91781.1"/>
    <property type="molecule type" value="Genomic_DNA"/>
</dbReference>
<keyword evidence="1" id="KW-1133">Transmembrane helix</keyword>
<feature type="transmembrane region" description="Helical" evidence="1">
    <location>
        <begin position="32"/>
        <end position="52"/>
    </location>
</feature>
<evidence type="ECO:0000313" key="2">
    <source>
        <dbReference type="EMBL" id="QHT91781.1"/>
    </source>
</evidence>
<protein>
    <submittedName>
        <fullName evidence="2">Uncharacterized protein</fullName>
    </submittedName>
</protein>
<dbReference type="AlphaFoldDB" id="A0A6C0IF35"/>
<keyword evidence="1" id="KW-0812">Transmembrane</keyword>